<dbReference type="CDD" id="cd18247">
    <property type="entry name" value="BTB_POZ_KLHL18"/>
    <property type="match status" value="1"/>
</dbReference>
<evidence type="ECO:0000256" key="2">
    <source>
        <dbReference type="ARBA" id="ARBA00013699"/>
    </source>
</evidence>
<feature type="domain" description="BTB" evidence="8">
    <location>
        <begin position="44"/>
        <end position="151"/>
    </location>
</feature>
<dbReference type="PIRSF" id="PIRSF037037">
    <property type="entry name" value="Kelch-like_protein_gigaxonin"/>
    <property type="match status" value="1"/>
</dbReference>
<keyword evidence="6" id="KW-0009">Actin-binding</keyword>
<evidence type="ECO:0000256" key="5">
    <source>
        <dbReference type="ARBA" id="ARBA00022786"/>
    </source>
</evidence>
<accession>A0A8S1CTG7</accession>
<comment type="caution">
    <text evidence="9">The sequence shown here is derived from an EMBL/GenBank/DDBJ whole genome shotgun (WGS) entry which is preliminary data.</text>
</comment>
<evidence type="ECO:0000256" key="6">
    <source>
        <dbReference type="ARBA" id="ARBA00023203"/>
    </source>
</evidence>
<dbReference type="InterPro" id="IPR015915">
    <property type="entry name" value="Kelch-typ_b-propeller"/>
</dbReference>
<dbReference type="Proteomes" id="UP000494165">
    <property type="component" value="Unassembled WGS sequence"/>
</dbReference>
<keyword evidence="10" id="KW-1185">Reference proteome</keyword>
<evidence type="ECO:0000256" key="7">
    <source>
        <dbReference type="ARBA" id="ARBA00043912"/>
    </source>
</evidence>
<protein>
    <recommendedName>
        <fullName evidence="2">Kelch-like protein diablo</fullName>
    </recommendedName>
</protein>
<dbReference type="InterPro" id="IPR030603">
    <property type="entry name" value="KLHL18_BTB/POZ"/>
</dbReference>
<dbReference type="SUPFAM" id="SSF117281">
    <property type="entry name" value="Kelch motif"/>
    <property type="match status" value="2"/>
</dbReference>
<keyword evidence="4" id="KW-0677">Repeat</keyword>
<dbReference type="SMART" id="SM00612">
    <property type="entry name" value="Kelch"/>
    <property type="match status" value="6"/>
</dbReference>
<sequence length="633" mass="70529">MDLLKQNLRLEPEDEERVVYQQPPELFAQGFALMEDIRRQGKLCDVTLKVDDQSFTAHRIVLASTIPYFNAMFTNDMVESKQRDITIQGIDAEYAFSSLYRELCLWLCNRCIYLSVLDFGHVVGLLSSAYHFRALEALVNFSYSGRVTIDNNNVQSLMIGASFLQLHKVRDACASFLMGKLHPQNALGICNFADTLSCMALVQAAEKFIQHHFAEVSVTAEYLSLPIQSISDLISSDQLHVASEETVFEAVIRWVKKDQPNRTQHLPQLLSLVRLPLLTPQYLADRVATEELIKASHQCRDLLDEARDYHLLPERRGLVQGFRTRLRSCHCMVGHIFAVGGLTKSGDSLSTVEAFDPITGRWDQAEPMSMLRSRVGVAVMRGKLYAIGGYNGAERLSTVEVFDPVLKAWNKVAPMHYKRSAVGAAALGDRLYVCGGYDGITSLSTVECYHPDRDVWKLVPEMTKHRSAGGVVAFEGHIYALGGHDGLSIFDSVERYSPHTGQWTSVTPMLTQRCRLGVATLNGKLYVCGGYDGSTFLETVEQYDPIKDKWNFIAPMNVMRSRVALVANAGKLWAIGGYDGVSNLSTVECYDPEINKWNFVSSMCAHEGGVGVGVVPMVSSALHQPWESMKTSL</sequence>
<dbReference type="OrthoDB" id="45365at2759"/>
<dbReference type="InterPro" id="IPR011333">
    <property type="entry name" value="SKP1/BTB/POZ_sf"/>
</dbReference>
<organism evidence="9 10">
    <name type="scientific">Cloeon dipterum</name>
    <dbReference type="NCBI Taxonomy" id="197152"/>
    <lineage>
        <taxon>Eukaryota</taxon>
        <taxon>Metazoa</taxon>
        <taxon>Ecdysozoa</taxon>
        <taxon>Arthropoda</taxon>
        <taxon>Hexapoda</taxon>
        <taxon>Insecta</taxon>
        <taxon>Pterygota</taxon>
        <taxon>Palaeoptera</taxon>
        <taxon>Ephemeroptera</taxon>
        <taxon>Pisciforma</taxon>
        <taxon>Baetidae</taxon>
        <taxon>Cloeon</taxon>
    </lineage>
</organism>
<dbReference type="SUPFAM" id="SSF54695">
    <property type="entry name" value="POZ domain"/>
    <property type="match status" value="1"/>
</dbReference>
<dbReference type="InterPro" id="IPR011705">
    <property type="entry name" value="BACK"/>
</dbReference>
<dbReference type="Gene3D" id="1.25.40.420">
    <property type="match status" value="1"/>
</dbReference>
<dbReference type="FunFam" id="1.25.40.420:FF:000001">
    <property type="entry name" value="Kelch-like family member 12"/>
    <property type="match status" value="1"/>
</dbReference>
<dbReference type="EMBL" id="CADEPI010000083">
    <property type="protein sequence ID" value="CAB3373260.1"/>
    <property type="molecule type" value="Genomic_DNA"/>
</dbReference>
<comment type="function">
    <text evidence="7">Probable substrate-specific adapter of an E3 ubiquitin-protein ligase complex which mediates the ubiquitination and subsequent proteasomal degradation of target proteins. May have a role in synapse differentiation and growth.</text>
</comment>
<evidence type="ECO:0000256" key="3">
    <source>
        <dbReference type="ARBA" id="ARBA00022441"/>
    </source>
</evidence>
<dbReference type="Gene3D" id="3.30.710.10">
    <property type="entry name" value="Potassium Channel Kv1.1, Chain A"/>
    <property type="match status" value="1"/>
</dbReference>
<keyword evidence="5" id="KW-0833">Ubl conjugation pathway</keyword>
<dbReference type="Pfam" id="PF00651">
    <property type="entry name" value="BTB"/>
    <property type="match status" value="2"/>
</dbReference>
<keyword evidence="3" id="KW-0880">Kelch repeat</keyword>
<dbReference type="InterPro" id="IPR006652">
    <property type="entry name" value="Kelch_1"/>
</dbReference>
<dbReference type="PROSITE" id="PS50097">
    <property type="entry name" value="BTB"/>
    <property type="match status" value="1"/>
</dbReference>
<dbReference type="PANTHER" id="PTHR24412:SF497">
    <property type="entry name" value="KELCH-LIKE PROTEIN 18"/>
    <property type="match status" value="1"/>
</dbReference>
<name>A0A8S1CTG7_9INSE</name>
<dbReference type="Pfam" id="PF01344">
    <property type="entry name" value="Kelch_1"/>
    <property type="match status" value="6"/>
</dbReference>
<gene>
    <name evidence="9" type="ORF">CLODIP_2_CD03679</name>
</gene>
<evidence type="ECO:0000313" key="10">
    <source>
        <dbReference type="Proteomes" id="UP000494165"/>
    </source>
</evidence>
<dbReference type="Gene3D" id="2.120.10.80">
    <property type="entry name" value="Kelch-type beta propeller"/>
    <property type="match status" value="2"/>
</dbReference>
<comment type="pathway">
    <text evidence="1">Protein modification; protein ubiquitination.</text>
</comment>
<evidence type="ECO:0000259" key="8">
    <source>
        <dbReference type="PROSITE" id="PS50097"/>
    </source>
</evidence>
<dbReference type="InterPro" id="IPR000210">
    <property type="entry name" value="BTB/POZ_dom"/>
</dbReference>
<dbReference type="Pfam" id="PF07707">
    <property type="entry name" value="BACK"/>
    <property type="match status" value="1"/>
</dbReference>
<dbReference type="AlphaFoldDB" id="A0A8S1CTG7"/>
<dbReference type="PANTHER" id="PTHR24412">
    <property type="entry name" value="KELCH PROTEIN"/>
    <property type="match status" value="1"/>
</dbReference>
<evidence type="ECO:0000313" key="9">
    <source>
        <dbReference type="EMBL" id="CAB3373260.1"/>
    </source>
</evidence>
<dbReference type="InterPro" id="IPR017096">
    <property type="entry name" value="BTB-kelch_protein"/>
</dbReference>
<reference evidence="9 10" key="1">
    <citation type="submission" date="2020-04" db="EMBL/GenBank/DDBJ databases">
        <authorList>
            <person name="Alioto T."/>
            <person name="Alioto T."/>
            <person name="Gomez Garrido J."/>
        </authorList>
    </citation>
    <scope>NUCLEOTIDE SEQUENCE [LARGE SCALE GENOMIC DNA]</scope>
</reference>
<dbReference type="SMART" id="SM00225">
    <property type="entry name" value="BTB"/>
    <property type="match status" value="1"/>
</dbReference>
<evidence type="ECO:0000256" key="4">
    <source>
        <dbReference type="ARBA" id="ARBA00022737"/>
    </source>
</evidence>
<dbReference type="GO" id="GO:0003779">
    <property type="term" value="F:actin binding"/>
    <property type="evidence" value="ECO:0007669"/>
    <property type="project" value="UniProtKB-KW"/>
</dbReference>
<dbReference type="SMART" id="SM00875">
    <property type="entry name" value="BACK"/>
    <property type="match status" value="1"/>
</dbReference>
<evidence type="ECO:0000256" key="1">
    <source>
        <dbReference type="ARBA" id="ARBA00004906"/>
    </source>
</evidence>
<proteinExistence type="predicted"/>